<dbReference type="RefSeq" id="WP_202676309.1">
    <property type="nucleotide sequence ID" value="NZ_CP068595.1"/>
</dbReference>
<sequence length="419" mass="46448">MKLHLVFEASLLPALKEALLEREYVVSGTDVTLEQFQIAVEAGSIEADTALVDGALGVNRSESVKLLKGIRVAAPDLRLIVILSSVDTQWVKELGMLGIYDVYMTEQFQLADIEHWLYSKKTLADVPEFGEQGVKRPAPPTPGTEVQFQQKPESKDSFKHHVQRLGNWMAQKREDARNRRTEAALKKLEEAEHQGDEELQELTEALEAEQPPAASLRFDFPKRAMAVGVIGLKPRSGTTHTVLALASAFAKEGMKVAAIECQLPDKSSDFASLAYPFTEQEGITLYPNVSPERIPALLALPFDLIVLDLGSAVEERASPAMSEWLRCDLQLAVLSAAPWDVRDALKNQTVSLLTNIRGYVLVNYADPDMFKETKELLEPFGVPVMNVPYAPNPFEGKSDWVAPLMPAKAPKKRRFAKTL</sequence>
<gene>
    <name evidence="3" type="ORF">JI735_19245</name>
</gene>
<protein>
    <submittedName>
        <fullName evidence="3">Uncharacterized protein</fullName>
    </submittedName>
</protein>
<feature type="coiled-coil region" evidence="1">
    <location>
        <begin position="171"/>
        <end position="208"/>
    </location>
</feature>
<dbReference type="EMBL" id="CP068595">
    <property type="protein sequence ID" value="QQZ58869.1"/>
    <property type="molecule type" value="Genomic_DNA"/>
</dbReference>
<accession>A0A974SB31</accession>
<evidence type="ECO:0000256" key="1">
    <source>
        <dbReference type="SAM" id="Coils"/>
    </source>
</evidence>
<dbReference type="KEGG" id="pson:JI735_19245"/>
<evidence type="ECO:0000256" key="2">
    <source>
        <dbReference type="SAM" id="MobiDB-lite"/>
    </source>
</evidence>
<dbReference type="AlphaFoldDB" id="A0A974SB31"/>
<keyword evidence="1" id="KW-0175">Coiled coil</keyword>
<dbReference type="Gene3D" id="3.40.50.300">
    <property type="entry name" value="P-loop containing nucleotide triphosphate hydrolases"/>
    <property type="match status" value="1"/>
</dbReference>
<dbReference type="Proteomes" id="UP000595841">
    <property type="component" value="Chromosome"/>
</dbReference>
<feature type="region of interest" description="Disordered" evidence="2">
    <location>
        <begin position="131"/>
        <end position="156"/>
    </location>
</feature>
<evidence type="ECO:0000313" key="4">
    <source>
        <dbReference type="Proteomes" id="UP000595841"/>
    </source>
</evidence>
<dbReference type="InterPro" id="IPR027417">
    <property type="entry name" value="P-loop_NTPase"/>
</dbReference>
<name>A0A974SB31_9BACL</name>
<organism evidence="3 4">
    <name type="scientific">Paenibacillus sonchi</name>
    <dbReference type="NCBI Taxonomy" id="373687"/>
    <lineage>
        <taxon>Bacteria</taxon>
        <taxon>Bacillati</taxon>
        <taxon>Bacillota</taxon>
        <taxon>Bacilli</taxon>
        <taxon>Bacillales</taxon>
        <taxon>Paenibacillaceae</taxon>
        <taxon>Paenibacillus</taxon>
        <taxon>Paenibacillus sonchi group</taxon>
    </lineage>
</organism>
<proteinExistence type="predicted"/>
<keyword evidence="4" id="KW-1185">Reference proteome</keyword>
<reference evidence="3 4" key="1">
    <citation type="submission" date="2021-01" db="EMBL/GenBank/DDBJ databases">
        <title>Whole genome sequence of Paenibacillus sonchi LMG 24727 for comparative genomics.</title>
        <authorList>
            <person name="Lee G."/>
            <person name="Kim M.-J."/>
            <person name="Lim K."/>
            <person name="Shin J.-H."/>
        </authorList>
    </citation>
    <scope>NUCLEOTIDE SEQUENCE [LARGE SCALE GENOMIC DNA]</scope>
    <source>
        <strain evidence="3 4">LMG 24727</strain>
    </source>
</reference>
<dbReference type="SUPFAM" id="SSF52540">
    <property type="entry name" value="P-loop containing nucleoside triphosphate hydrolases"/>
    <property type="match status" value="1"/>
</dbReference>
<evidence type="ECO:0000313" key="3">
    <source>
        <dbReference type="EMBL" id="QQZ58869.1"/>
    </source>
</evidence>